<keyword evidence="3" id="KW-0597">Phosphoprotein</keyword>
<dbReference type="PROSITE" id="PS50109">
    <property type="entry name" value="HIS_KIN"/>
    <property type="match status" value="1"/>
</dbReference>
<dbReference type="PROSITE" id="PS51833">
    <property type="entry name" value="HDOD"/>
    <property type="match status" value="1"/>
</dbReference>
<dbReference type="Gene3D" id="1.10.287.130">
    <property type="match status" value="1"/>
</dbReference>
<dbReference type="OrthoDB" id="9770715at2"/>
<dbReference type="InterPro" id="IPR036890">
    <property type="entry name" value="HATPase_C_sf"/>
</dbReference>
<evidence type="ECO:0000256" key="3">
    <source>
        <dbReference type="ARBA" id="ARBA00022553"/>
    </source>
</evidence>
<dbReference type="SMART" id="SM00387">
    <property type="entry name" value="HATPase_c"/>
    <property type="match status" value="1"/>
</dbReference>
<dbReference type="InterPro" id="IPR003594">
    <property type="entry name" value="HATPase_dom"/>
</dbReference>
<dbReference type="SUPFAM" id="SSF47384">
    <property type="entry name" value="Homodimeric domain of signal transducing histidine kinase"/>
    <property type="match status" value="1"/>
</dbReference>
<evidence type="ECO:0000256" key="4">
    <source>
        <dbReference type="SAM" id="MobiDB-lite"/>
    </source>
</evidence>
<dbReference type="Gene3D" id="3.30.450.40">
    <property type="match status" value="1"/>
</dbReference>
<evidence type="ECO:0000256" key="1">
    <source>
        <dbReference type="ARBA" id="ARBA00000085"/>
    </source>
</evidence>
<evidence type="ECO:0000313" key="7">
    <source>
        <dbReference type="EMBL" id="OBS10488.1"/>
    </source>
</evidence>
<evidence type="ECO:0000259" key="5">
    <source>
        <dbReference type="PROSITE" id="PS50109"/>
    </source>
</evidence>
<dbReference type="Gene3D" id="3.30.565.10">
    <property type="entry name" value="Histidine kinase-like ATPase, C-terminal domain"/>
    <property type="match status" value="1"/>
</dbReference>
<feature type="domain" description="HDOD" evidence="6">
    <location>
        <begin position="17"/>
        <end position="215"/>
    </location>
</feature>
<dbReference type="CDD" id="cd00082">
    <property type="entry name" value="HisKA"/>
    <property type="match status" value="1"/>
</dbReference>
<protein>
    <recommendedName>
        <fullName evidence="2">histidine kinase</fullName>
        <ecNumber evidence="2">2.7.13.3</ecNumber>
    </recommendedName>
</protein>
<dbReference type="EC" id="2.7.13.3" evidence="2"/>
<dbReference type="InterPro" id="IPR029016">
    <property type="entry name" value="GAF-like_dom_sf"/>
</dbReference>
<dbReference type="InterPro" id="IPR036097">
    <property type="entry name" value="HisK_dim/P_sf"/>
</dbReference>
<dbReference type="Pfam" id="PF08668">
    <property type="entry name" value="HDOD"/>
    <property type="match status" value="1"/>
</dbReference>
<dbReference type="InterPro" id="IPR004358">
    <property type="entry name" value="Sig_transdc_His_kin-like_C"/>
</dbReference>
<dbReference type="SUPFAM" id="SSF109604">
    <property type="entry name" value="HD-domain/PDEase-like"/>
    <property type="match status" value="1"/>
</dbReference>
<accession>A0A1A6C7E5</accession>
<reference evidence="7 8" key="1">
    <citation type="journal article" date="2014" name="Genome Announc.">
        <title>Draft Genome Sequence of the Iron-Oxidizing, Acidophilic, and Halotolerant 'Thiobacillus prosperus' Type Strain DSM 5130.</title>
        <authorList>
            <person name="Ossandon F.J."/>
            <person name="Cardenas J.P."/>
            <person name="Corbett M."/>
            <person name="Quatrini R."/>
            <person name="Holmes D.S."/>
            <person name="Watkin E."/>
        </authorList>
    </citation>
    <scope>NUCLEOTIDE SEQUENCE [LARGE SCALE GENOMIC DNA]</scope>
    <source>
        <strain evidence="7 8">DSM 5130</strain>
    </source>
</reference>
<evidence type="ECO:0000259" key="6">
    <source>
        <dbReference type="PROSITE" id="PS51833"/>
    </source>
</evidence>
<dbReference type="Gene3D" id="1.10.3210.10">
    <property type="entry name" value="Hypothetical protein af1432"/>
    <property type="match status" value="1"/>
</dbReference>
<dbReference type="AlphaFoldDB" id="A0A1A6C7E5"/>
<name>A0A1A6C7E5_9GAMM</name>
<dbReference type="PANTHER" id="PTHR33525:SF3">
    <property type="entry name" value="RIBONUCLEASE Y"/>
    <property type="match status" value="1"/>
</dbReference>
<dbReference type="SUPFAM" id="SSF55874">
    <property type="entry name" value="ATPase domain of HSP90 chaperone/DNA topoisomerase II/histidine kinase"/>
    <property type="match status" value="1"/>
</dbReference>
<comment type="catalytic activity">
    <reaction evidence="1">
        <text>ATP + protein L-histidine = ADP + protein N-phospho-L-histidine.</text>
        <dbReference type="EC" id="2.7.13.3"/>
    </reaction>
</comment>
<dbReference type="RefSeq" id="WP_038087187.1">
    <property type="nucleotide sequence ID" value="NZ_JQSG02000001.1"/>
</dbReference>
<dbReference type="Pfam" id="PF02518">
    <property type="entry name" value="HATPase_c"/>
    <property type="match status" value="1"/>
</dbReference>
<dbReference type="InterPro" id="IPR052340">
    <property type="entry name" value="RNase_Y/CdgJ"/>
</dbReference>
<feature type="domain" description="Histidine kinase" evidence="5">
    <location>
        <begin position="495"/>
        <end position="709"/>
    </location>
</feature>
<dbReference type="SUPFAM" id="SSF55781">
    <property type="entry name" value="GAF domain-like"/>
    <property type="match status" value="1"/>
</dbReference>
<dbReference type="Proteomes" id="UP000029273">
    <property type="component" value="Unassembled WGS sequence"/>
</dbReference>
<dbReference type="SMART" id="SM00388">
    <property type="entry name" value="HisKA"/>
    <property type="match status" value="1"/>
</dbReference>
<evidence type="ECO:0000313" key="8">
    <source>
        <dbReference type="Proteomes" id="UP000029273"/>
    </source>
</evidence>
<organism evidence="7 8">
    <name type="scientific">Acidihalobacter prosperus</name>
    <dbReference type="NCBI Taxonomy" id="160660"/>
    <lineage>
        <taxon>Bacteria</taxon>
        <taxon>Pseudomonadati</taxon>
        <taxon>Pseudomonadota</taxon>
        <taxon>Gammaproteobacteria</taxon>
        <taxon>Chromatiales</taxon>
        <taxon>Ectothiorhodospiraceae</taxon>
        <taxon>Acidihalobacter</taxon>
    </lineage>
</organism>
<sequence>MNRVQTAKLNAIDITCLPTLPQILFRLLDACASSDRNMHEIADLVRQDAALAARVVAIAASPAYGRSPSARPLNLEQTLMLLGTNTLRTLALTAAAYQFVDRSLASHPHRHRRFWHDALLTAVLAGKIAELSGYHSVHEAYLAGLLSGIGQIGLITAEPEQYDTLLDQAGDVPETLISRETQLFGIDHATLGGLMLQRAGRRGALADAVRFHHAHTDELSEAHHLVRVVAVASRMSANDQIPPATGLVAGDRILGLIPSLLEELHTSAVDETLETAHALGLDCRSPATDDPVPPRTGAQGELEQRLGHWQIAAAVRRQLSDSERDDDLLATASLASQLLFGLGQVGYFLIDSAGQLAVGHAGGTDEWAGLMLKLPSERSLVGRTLTLGQSADHFPWQTVVSDDTTPASVLDLEILELLGTQGMSLLPLAGEGRILGAAIIGLNAIDEPRLNARRALLELFAREIGDAIASQRRQKQTAEQTLRARAEEQDLKIRSVIHEVKNPLSIIKNYLGILDRHIADGHPQTADDIRIIDEEIGRVGALLRSLSEIGHAQESRGEVDVNAVANDVITLLKPTLIDPAGIRLMTHLDTSIPVIKAAHNSVKQILVNLLKNAAEALNTGQTITLTTADYIYIGNQAYVGIDIADDGPGLPPQVLATLFQPVISTKGGHHAGLGLSITKKLVDALHGTITCRSNPTQGTRMQILLPRRLPNA</sequence>
<dbReference type="EMBL" id="JQSG02000001">
    <property type="protein sequence ID" value="OBS10488.1"/>
    <property type="molecule type" value="Genomic_DNA"/>
</dbReference>
<dbReference type="InterPro" id="IPR013976">
    <property type="entry name" value="HDOD"/>
</dbReference>
<evidence type="ECO:0000256" key="2">
    <source>
        <dbReference type="ARBA" id="ARBA00012438"/>
    </source>
</evidence>
<dbReference type="PANTHER" id="PTHR33525">
    <property type="match status" value="1"/>
</dbReference>
<dbReference type="PRINTS" id="PR00344">
    <property type="entry name" value="BCTRLSENSOR"/>
</dbReference>
<keyword evidence="8" id="KW-1185">Reference proteome</keyword>
<dbReference type="InterPro" id="IPR005467">
    <property type="entry name" value="His_kinase_dom"/>
</dbReference>
<proteinExistence type="predicted"/>
<dbReference type="GO" id="GO:0000155">
    <property type="term" value="F:phosphorelay sensor kinase activity"/>
    <property type="evidence" value="ECO:0007669"/>
    <property type="project" value="InterPro"/>
</dbReference>
<dbReference type="InterPro" id="IPR003661">
    <property type="entry name" value="HisK_dim/P_dom"/>
</dbReference>
<gene>
    <name evidence="7" type="ORF">Thpro_020204</name>
</gene>
<comment type="caution">
    <text evidence="7">The sequence shown here is derived from an EMBL/GenBank/DDBJ whole genome shotgun (WGS) entry which is preliminary data.</text>
</comment>
<feature type="region of interest" description="Disordered" evidence="4">
    <location>
        <begin position="282"/>
        <end position="303"/>
    </location>
</feature>